<evidence type="ECO:0000313" key="11">
    <source>
        <dbReference type="Proteomes" id="UP001595755"/>
    </source>
</evidence>
<evidence type="ECO:0000256" key="6">
    <source>
        <dbReference type="ARBA" id="ARBA00023136"/>
    </source>
</evidence>
<dbReference type="RefSeq" id="WP_378127690.1">
    <property type="nucleotide sequence ID" value="NZ_JBHSED010000058.1"/>
</dbReference>
<evidence type="ECO:0000313" key="10">
    <source>
        <dbReference type="EMBL" id="MFC4306196.1"/>
    </source>
</evidence>
<comment type="subcellular location">
    <subcellularLocation>
        <location evidence="1">Membrane</location>
        <topology evidence="1">Multi-pass membrane protein</topology>
    </subcellularLocation>
</comment>
<evidence type="ECO:0000256" key="7">
    <source>
        <dbReference type="SAM" id="Phobius"/>
    </source>
</evidence>
<dbReference type="InterPro" id="IPR036837">
    <property type="entry name" value="Cation_efflux_CTD_sf"/>
</dbReference>
<dbReference type="InterPro" id="IPR050291">
    <property type="entry name" value="CDF_Transporter"/>
</dbReference>
<comment type="caution">
    <text evidence="10">The sequence shown here is derived from an EMBL/GenBank/DDBJ whole genome shotgun (WGS) entry which is preliminary data.</text>
</comment>
<dbReference type="SUPFAM" id="SSF160240">
    <property type="entry name" value="Cation efflux protein cytoplasmic domain-like"/>
    <property type="match status" value="1"/>
</dbReference>
<keyword evidence="5 7" id="KW-1133">Transmembrane helix</keyword>
<gene>
    <name evidence="10" type="ORF">ACFO1S_22445</name>
</gene>
<dbReference type="PANTHER" id="PTHR43840">
    <property type="entry name" value="MITOCHONDRIAL METAL TRANSPORTER 1-RELATED"/>
    <property type="match status" value="1"/>
</dbReference>
<keyword evidence="6 7" id="KW-0472">Membrane</keyword>
<dbReference type="InterPro" id="IPR002524">
    <property type="entry name" value="Cation_efflux"/>
</dbReference>
<evidence type="ECO:0000256" key="4">
    <source>
        <dbReference type="ARBA" id="ARBA00022692"/>
    </source>
</evidence>
<name>A0ABV8SF37_9BACL</name>
<dbReference type="Pfam" id="PF16916">
    <property type="entry name" value="ZT_dimer"/>
    <property type="match status" value="1"/>
</dbReference>
<dbReference type="EMBL" id="JBHSED010000058">
    <property type="protein sequence ID" value="MFC4306196.1"/>
    <property type="molecule type" value="Genomic_DNA"/>
</dbReference>
<proteinExistence type="inferred from homology"/>
<evidence type="ECO:0000259" key="8">
    <source>
        <dbReference type="Pfam" id="PF01545"/>
    </source>
</evidence>
<dbReference type="NCBIfam" id="TIGR01297">
    <property type="entry name" value="CDF"/>
    <property type="match status" value="1"/>
</dbReference>
<dbReference type="Proteomes" id="UP001595755">
    <property type="component" value="Unassembled WGS sequence"/>
</dbReference>
<feature type="transmembrane region" description="Helical" evidence="7">
    <location>
        <begin position="153"/>
        <end position="172"/>
    </location>
</feature>
<dbReference type="InterPro" id="IPR058533">
    <property type="entry name" value="Cation_efflux_TM"/>
</dbReference>
<organism evidence="10 11">
    <name type="scientific">Cohnella boryungensis</name>
    <dbReference type="NCBI Taxonomy" id="768479"/>
    <lineage>
        <taxon>Bacteria</taxon>
        <taxon>Bacillati</taxon>
        <taxon>Bacillota</taxon>
        <taxon>Bacilli</taxon>
        <taxon>Bacillales</taxon>
        <taxon>Paenibacillaceae</taxon>
        <taxon>Cohnella</taxon>
    </lineage>
</organism>
<dbReference type="InterPro" id="IPR027470">
    <property type="entry name" value="Cation_efflux_CTD"/>
</dbReference>
<dbReference type="InterPro" id="IPR027469">
    <property type="entry name" value="Cation_efflux_TMD_sf"/>
</dbReference>
<evidence type="ECO:0000256" key="5">
    <source>
        <dbReference type="ARBA" id="ARBA00022989"/>
    </source>
</evidence>
<sequence>MDQRSVAAERGSRVSVWGLLGMCIVKGSVGWFTGSKALLADACHTAADCAGHFTSYLGLRKARLDSGKPGNSRQQPEFVVAIVLSSILLVVGIEMGVSSVRSAVNGTDNPPGVGAVVVIAAGIGAREALVRYKRVSDSKLGIRGERGDSRSDIAISLTALIGAGGALIGEMYDMPALYVLDPAAGLAISVFVIRMGYRMTSGVLQASNRDVIGDEDAQTLLEAVQRVDGVVEVDEVIARECGHYIVLDVAIRVNPRISVFEGQDVALRVRRQLTKRFLHVMDVNVKVQPYDPGYPYKSNHHEEELSSLVQ</sequence>
<keyword evidence="3" id="KW-0813">Transport</keyword>
<comment type="similarity">
    <text evidence="2">Belongs to the cation diffusion facilitator (CDF) transporter (TC 2.A.4) family.</text>
</comment>
<feature type="transmembrane region" description="Helical" evidence="7">
    <location>
        <begin position="178"/>
        <end position="197"/>
    </location>
</feature>
<keyword evidence="4 7" id="KW-0812">Transmembrane</keyword>
<evidence type="ECO:0000256" key="3">
    <source>
        <dbReference type="ARBA" id="ARBA00022448"/>
    </source>
</evidence>
<feature type="transmembrane region" description="Helical" evidence="7">
    <location>
        <begin position="78"/>
        <end position="100"/>
    </location>
</feature>
<reference evidence="11" key="1">
    <citation type="journal article" date="2019" name="Int. J. Syst. Evol. Microbiol.">
        <title>The Global Catalogue of Microorganisms (GCM) 10K type strain sequencing project: providing services to taxonomists for standard genome sequencing and annotation.</title>
        <authorList>
            <consortium name="The Broad Institute Genomics Platform"/>
            <consortium name="The Broad Institute Genome Sequencing Center for Infectious Disease"/>
            <person name="Wu L."/>
            <person name="Ma J."/>
        </authorList>
    </citation>
    <scope>NUCLEOTIDE SEQUENCE [LARGE SCALE GENOMIC DNA]</scope>
    <source>
        <strain evidence="11">CGMCC 4.1641</strain>
    </source>
</reference>
<feature type="domain" description="Cation efflux protein transmembrane" evidence="8">
    <location>
        <begin position="14"/>
        <end position="200"/>
    </location>
</feature>
<evidence type="ECO:0000256" key="2">
    <source>
        <dbReference type="ARBA" id="ARBA00008114"/>
    </source>
</evidence>
<evidence type="ECO:0000259" key="9">
    <source>
        <dbReference type="Pfam" id="PF16916"/>
    </source>
</evidence>
<dbReference type="PANTHER" id="PTHR43840:SF15">
    <property type="entry name" value="MITOCHONDRIAL METAL TRANSPORTER 1-RELATED"/>
    <property type="match status" value="1"/>
</dbReference>
<evidence type="ECO:0000256" key="1">
    <source>
        <dbReference type="ARBA" id="ARBA00004141"/>
    </source>
</evidence>
<dbReference type="SUPFAM" id="SSF161111">
    <property type="entry name" value="Cation efflux protein transmembrane domain-like"/>
    <property type="match status" value="1"/>
</dbReference>
<feature type="transmembrane region" description="Helical" evidence="7">
    <location>
        <begin position="112"/>
        <end position="132"/>
    </location>
</feature>
<protein>
    <submittedName>
        <fullName evidence="10">Cation diffusion facilitator family transporter</fullName>
    </submittedName>
</protein>
<accession>A0ABV8SF37</accession>
<dbReference type="Gene3D" id="1.20.1510.10">
    <property type="entry name" value="Cation efflux protein transmembrane domain"/>
    <property type="match status" value="1"/>
</dbReference>
<dbReference type="Gene3D" id="3.30.70.1350">
    <property type="entry name" value="Cation efflux protein, cytoplasmic domain"/>
    <property type="match status" value="1"/>
</dbReference>
<keyword evidence="11" id="KW-1185">Reference proteome</keyword>
<feature type="domain" description="Cation efflux protein cytoplasmic" evidence="9">
    <location>
        <begin position="214"/>
        <end position="290"/>
    </location>
</feature>
<dbReference type="Pfam" id="PF01545">
    <property type="entry name" value="Cation_efflux"/>
    <property type="match status" value="1"/>
</dbReference>